<dbReference type="InterPro" id="IPR011583">
    <property type="entry name" value="Chitinase_II/V-like_cat"/>
</dbReference>
<dbReference type="SMART" id="SM00636">
    <property type="entry name" value="Glyco_18"/>
    <property type="match status" value="1"/>
</dbReference>
<dbReference type="InterPro" id="IPR001223">
    <property type="entry name" value="Glyco_hydro18_cat"/>
</dbReference>
<dbReference type="PANTHER" id="PTHR46066:SF2">
    <property type="entry name" value="CHITINASE DOMAIN-CONTAINING PROTEIN 1"/>
    <property type="match status" value="1"/>
</dbReference>
<dbReference type="GO" id="GO:0005975">
    <property type="term" value="P:carbohydrate metabolic process"/>
    <property type="evidence" value="ECO:0007669"/>
    <property type="project" value="InterPro"/>
</dbReference>
<proteinExistence type="predicted"/>
<sequence length="365" mass="41270">MSSKLFSSKNLIILLLAILVVTVATYVFIISPKSQTAKLDMPTPKPDHKLSYVGSIGIGKDKVQPGIASFRENYQELDELTLYWYNLDSDNRISLDDSVSEEMEKDTVAFAKQNKKKVLFGISDHGEAEKADNILDDGDTQKEHISKIISILDEKGYDGVIIDYEDLRENQEEDFTRYMGKLSEQAHSRGKILGISAPIEIKGRVFHGINIVDVSKVVDKMHLNAYEEFGDETGPGPIASIAWVNAVIKNAIDQGVEPNKIILGTAHSGHDWTTKPNKEFFKDTTTKEVLGLLSEYSANLKWDENSRSTFFEYKDDDGKNHTVWLEDYRSFEAKINLAKAYELQGIFIWYLGGEDTKVWDVLREN</sequence>
<evidence type="ECO:0000313" key="3">
    <source>
        <dbReference type="EMBL" id="OGY26538.1"/>
    </source>
</evidence>
<dbReference type="InterPro" id="IPR029070">
    <property type="entry name" value="Chitinase_insertion_sf"/>
</dbReference>
<dbReference type="GO" id="GO:0008061">
    <property type="term" value="F:chitin binding"/>
    <property type="evidence" value="ECO:0007669"/>
    <property type="project" value="InterPro"/>
</dbReference>
<dbReference type="PANTHER" id="PTHR46066">
    <property type="entry name" value="CHITINASE DOMAIN-CONTAINING PROTEIN 1 FAMILY MEMBER"/>
    <property type="match status" value="1"/>
</dbReference>
<dbReference type="InterPro" id="IPR017853">
    <property type="entry name" value="GH"/>
</dbReference>
<feature type="transmembrane region" description="Helical" evidence="1">
    <location>
        <begin position="12"/>
        <end position="31"/>
    </location>
</feature>
<comment type="caution">
    <text evidence="3">The sequence shown here is derived from an EMBL/GenBank/DDBJ whole genome shotgun (WGS) entry which is preliminary data.</text>
</comment>
<dbReference type="Gene3D" id="3.10.50.10">
    <property type="match status" value="1"/>
</dbReference>
<reference evidence="3 4" key="1">
    <citation type="journal article" date="2016" name="Nat. Commun.">
        <title>Thousands of microbial genomes shed light on interconnected biogeochemical processes in an aquifer system.</title>
        <authorList>
            <person name="Anantharaman K."/>
            <person name="Brown C.T."/>
            <person name="Hug L.A."/>
            <person name="Sharon I."/>
            <person name="Castelle C.J."/>
            <person name="Probst A.J."/>
            <person name="Thomas B.C."/>
            <person name="Singh A."/>
            <person name="Wilkins M.J."/>
            <person name="Karaoz U."/>
            <person name="Brodie E.L."/>
            <person name="Williams K.H."/>
            <person name="Hubbard S.S."/>
            <person name="Banfield J.F."/>
        </authorList>
    </citation>
    <scope>NUCLEOTIDE SEQUENCE [LARGE SCALE GENOMIC DNA]</scope>
</reference>
<dbReference type="PROSITE" id="PS51910">
    <property type="entry name" value="GH18_2"/>
    <property type="match status" value="1"/>
</dbReference>
<feature type="domain" description="GH18" evidence="2">
    <location>
        <begin position="47"/>
        <end position="365"/>
    </location>
</feature>
<dbReference type="Gene3D" id="3.20.20.80">
    <property type="entry name" value="Glycosidases"/>
    <property type="match status" value="1"/>
</dbReference>
<evidence type="ECO:0000259" key="2">
    <source>
        <dbReference type="PROSITE" id="PS51910"/>
    </source>
</evidence>
<evidence type="ECO:0000313" key="4">
    <source>
        <dbReference type="Proteomes" id="UP000176645"/>
    </source>
</evidence>
<dbReference type="SUPFAM" id="SSF51445">
    <property type="entry name" value="(Trans)glycosidases"/>
    <property type="match status" value="1"/>
</dbReference>
<protein>
    <recommendedName>
        <fullName evidence="2">GH18 domain-containing protein</fullName>
    </recommendedName>
</protein>
<evidence type="ECO:0000256" key="1">
    <source>
        <dbReference type="SAM" id="Phobius"/>
    </source>
</evidence>
<organism evidence="3 4">
    <name type="scientific">Candidatus Woykebacteria bacterium RBG_19FT_COMBO_43_10</name>
    <dbReference type="NCBI Taxonomy" id="1802598"/>
    <lineage>
        <taxon>Bacteria</taxon>
        <taxon>Candidatus Woykeibacteriota</taxon>
    </lineage>
</organism>
<dbReference type="EMBL" id="MHCU01000067">
    <property type="protein sequence ID" value="OGY26538.1"/>
    <property type="molecule type" value="Genomic_DNA"/>
</dbReference>
<dbReference type="Pfam" id="PF00704">
    <property type="entry name" value="Glyco_hydro_18"/>
    <property type="match status" value="1"/>
</dbReference>
<keyword evidence="1" id="KW-0812">Transmembrane</keyword>
<keyword evidence="1" id="KW-1133">Transmembrane helix</keyword>
<dbReference type="Proteomes" id="UP000176645">
    <property type="component" value="Unassembled WGS sequence"/>
</dbReference>
<dbReference type="AlphaFoldDB" id="A0A1G1WFQ3"/>
<name>A0A1G1WFQ3_9BACT</name>
<keyword evidence="1" id="KW-0472">Membrane</keyword>
<accession>A0A1G1WFQ3</accession>
<gene>
    <name evidence="3" type="ORF">A2Z42_01430</name>
</gene>